<dbReference type="SUPFAM" id="SSF48371">
    <property type="entry name" value="ARM repeat"/>
    <property type="match status" value="1"/>
</dbReference>
<proteinExistence type="predicted"/>
<dbReference type="RefSeq" id="WP_141425005.1">
    <property type="nucleotide sequence ID" value="NZ_JASPFB010000012.1"/>
</dbReference>
<comment type="caution">
    <text evidence="2">The sequence shown here is derived from an EMBL/GenBank/DDBJ whole genome shotgun (WGS) entry which is preliminary data.</text>
</comment>
<dbReference type="InterPro" id="IPR011989">
    <property type="entry name" value="ARM-like"/>
</dbReference>
<accession>A0A507ZVC3</accession>
<evidence type="ECO:0000313" key="3">
    <source>
        <dbReference type="Proteomes" id="UP000319010"/>
    </source>
</evidence>
<dbReference type="Proteomes" id="UP000319010">
    <property type="component" value="Unassembled WGS sequence"/>
</dbReference>
<evidence type="ECO:0000256" key="1">
    <source>
        <dbReference type="SAM" id="MobiDB-lite"/>
    </source>
</evidence>
<feature type="region of interest" description="Disordered" evidence="1">
    <location>
        <begin position="211"/>
        <end position="244"/>
    </location>
</feature>
<dbReference type="EMBL" id="VICB01000023">
    <property type="protein sequence ID" value="TQD41706.1"/>
    <property type="molecule type" value="Genomic_DNA"/>
</dbReference>
<dbReference type="AlphaFoldDB" id="A0A507ZVC3"/>
<gene>
    <name evidence="2" type="ORF">FK256_12805</name>
</gene>
<dbReference type="Gene3D" id="1.25.10.10">
    <property type="entry name" value="Leucine-rich Repeat Variant"/>
    <property type="match status" value="1"/>
</dbReference>
<protein>
    <submittedName>
        <fullName evidence="2">HEAT repeat domain-containing protein</fullName>
    </submittedName>
</protein>
<sequence length="244" mass="26641">MTRTTPQDFRVANALSAESSSIRLQAALAIGSGADADYTELLVERCAIEPDFFVRDMLSWALTRMPPEIVLPRLHRELDSGCNQARSQALHTLSKIGDKSVWPWITREMLGDPDDGIARTAWRTAVVLVSEDEKVSLAEELTRQLGRGDRSVQLSLSRALIDLGEFADPVLEKAAQSLDPKVAAHARATELLRQDPERGFEEAISEARLMLTPGAPSAEEPDTSVTRAESAGDDSVGVQEAMEC</sequence>
<dbReference type="InterPro" id="IPR016024">
    <property type="entry name" value="ARM-type_fold"/>
</dbReference>
<organism evidence="2 3">
    <name type="scientific">Actinomyces johnsonii</name>
    <dbReference type="NCBI Taxonomy" id="544581"/>
    <lineage>
        <taxon>Bacteria</taxon>
        <taxon>Bacillati</taxon>
        <taxon>Actinomycetota</taxon>
        <taxon>Actinomycetes</taxon>
        <taxon>Actinomycetales</taxon>
        <taxon>Actinomycetaceae</taxon>
        <taxon>Actinomyces</taxon>
    </lineage>
</organism>
<evidence type="ECO:0000313" key="2">
    <source>
        <dbReference type="EMBL" id="TQD41706.1"/>
    </source>
</evidence>
<name>A0A507ZVC3_9ACTO</name>
<reference evidence="2 3" key="1">
    <citation type="submission" date="2019-06" db="EMBL/GenBank/DDBJ databases">
        <title>Draft genome sequence of Actinomyces johnsonii CCUG 34287T.</title>
        <authorList>
            <person name="Salva-Serra F."/>
            <person name="Cardew S."/>
            <person name="Moore E."/>
        </authorList>
    </citation>
    <scope>NUCLEOTIDE SEQUENCE [LARGE SCALE GENOMIC DNA]</scope>
    <source>
        <strain evidence="2 3">CCUG 34287</strain>
    </source>
</reference>